<dbReference type="PANTHER" id="PTHR22550">
    <property type="entry name" value="SPORE GERMINATION PROTEIN"/>
    <property type="match status" value="1"/>
</dbReference>
<dbReference type="PIRSF" id="PIRSF005690">
    <property type="entry name" value="GerBA"/>
    <property type="match status" value="1"/>
</dbReference>
<dbReference type="PANTHER" id="PTHR22550:SF5">
    <property type="entry name" value="LEUCINE ZIPPER PROTEIN 4"/>
    <property type="match status" value="1"/>
</dbReference>
<dbReference type="STRING" id="1121298.SAMN05444401_1691"/>
<proteinExistence type="inferred from homology"/>
<dbReference type="Proteomes" id="UP000184080">
    <property type="component" value="Unassembled WGS sequence"/>
</dbReference>
<organism evidence="4 5">
    <name type="scientific">Clostridium amylolyticum</name>
    <dbReference type="NCBI Taxonomy" id="1121298"/>
    <lineage>
        <taxon>Bacteria</taxon>
        <taxon>Bacillati</taxon>
        <taxon>Bacillota</taxon>
        <taxon>Clostridia</taxon>
        <taxon>Eubacteriales</taxon>
        <taxon>Clostridiaceae</taxon>
        <taxon>Clostridium</taxon>
    </lineage>
</organism>
<sequence>MDNSALLNGIKQLQENISGLNTRVLKVENSEVYILYIPHICDGVKIRDALITPILQYSKNDPISPKIIMESVIYAEEVKYENQLNKLTDYLLEGNSIIMVPNFPEYLIINTFKVDRRNIQSPEVESSLRAPRDAFNESLDTNLSLIRYRIKDSTLKIDMCKVGRRTKTSVAVLYLKDVTNNKFVEEVKKILSEIDVDGILESGYVQKYLSNKNATLFSQIGISERSDSSCAHILEGKLCILVEGSNIALTLPQNFIDFLDAGDDHYESMYWGIFIKDIRIMSIVISLTLSSMYVTIVAFDPDVLPSQYIFALAASRIAAPVNAVIEAILMEIAVELIREASIRLPRQIGPSVSIVGTIIIGQAAVAAGLVSPLMVIIVSLSSISSFITSDITLMYPIRLLKFLMLTLAGIFGLFGFIMGLTIVLVKICSITSFGVPYTAPISPFNFKEIKNFVLNNVVLDKERPEHLHTKDKKRQK</sequence>
<feature type="transmembrane region" description="Helical" evidence="3">
    <location>
        <begin position="278"/>
        <end position="296"/>
    </location>
</feature>
<gene>
    <name evidence="4" type="ORF">SAMN05444401_1691</name>
</gene>
<dbReference type="OrthoDB" id="1883106at2"/>
<keyword evidence="3" id="KW-1133">Transmembrane helix</keyword>
<dbReference type="InterPro" id="IPR050768">
    <property type="entry name" value="UPF0353/GerABKA_families"/>
</dbReference>
<comment type="similarity">
    <text evidence="1">Belongs to the GerABKA family.</text>
</comment>
<evidence type="ECO:0000256" key="1">
    <source>
        <dbReference type="ARBA" id="ARBA00005278"/>
    </source>
</evidence>
<keyword evidence="3" id="KW-0812">Transmembrane</keyword>
<keyword evidence="2 3" id="KW-0472">Membrane</keyword>
<dbReference type="EMBL" id="FQZO01000002">
    <property type="protein sequence ID" value="SHI88884.1"/>
    <property type="molecule type" value="Genomic_DNA"/>
</dbReference>
<evidence type="ECO:0000256" key="3">
    <source>
        <dbReference type="SAM" id="Phobius"/>
    </source>
</evidence>
<keyword evidence="5" id="KW-1185">Reference proteome</keyword>
<dbReference type="AlphaFoldDB" id="A0A1M6ETP7"/>
<dbReference type="Pfam" id="PF03323">
    <property type="entry name" value="GerA"/>
    <property type="match status" value="1"/>
</dbReference>
<feature type="transmembrane region" description="Helical" evidence="3">
    <location>
        <begin position="402"/>
        <end position="425"/>
    </location>
</feature>
<reference evidence="4 5" key="1">
    <citation type="submission" date="2016-11" db="EMBL/GenBank/DDBJ databases">
        <authorList>
            <person name="Jaros S."/>
            <person name="Januszkiewicz K."/>
            <person name="Wedrychowicz H."/>
        </authorList>
    </citation>
    <scope>NUCLEOTIDE SEQUENCE [LARGE SCALE GENOMIC DNA]</scope>
    <source>
        <strain evidence="4 5">DSM 21864</strain>
    </source>
</reference>
<evidence type="ECO:0000313" key="5">
    <source>
        <dbReference type="Proteomes" id="UP000184080"/>
    </source>
</evidence>
<evidence type="ECO:0000256" key="2">
    <source>
        <dbReference type="ARBA" id="ARBA00023136"/>
    </source>
</evidence>
<name>A0A1M6ETP7_9CLOT</name>
<dbReference type="InterPro" id="IPR004995">
    <property type="entry name" value="Spore_Ger"/>
</dbReference>
<accession>A0A1M6ETP7</accession>
<dbReference type="GO" id="GO:0016020">
    <property type="term" value="C:membrane"/>
    <property type="evidence" value="ECO:0007669"/>
    <property type="project" value="InterPro"/>
</dbReference>
<dbReference type="GO" id="GO:0009847">
    <property type="term" value="P:spore germination"/>
    <property type="evidence" value="ECO:0007669"/>
    <property type="project" value="InterPro"/>
</dbReference>
<dbReference type="RefSeq" id="WP_073005483.1">
    <property type="nucleotide sequence ID" value="NZ_FQZO01000002.1"/>
</dbReference>
<protein>
    <submittedName>
        <fullName evidence="4">Spore germination protein KA</fullName>
    </submittedName>
</protein>
<evidence type="ECO:0000313" key="4">
    <source>
        <dbReference type="EMBL" id="SHI88884.1"/>
    </source>
</evidence>
<feature type="transmembrane region" description="Helical" evidence="3">
    <location>
        <begin position="376"/>
        <end position="395"/>
    </location>
</feature>